<evidence type="ECO:0000313" key="4">
    <source>
        <dbReference type="EMBL" id="KJP84865.1"/>
    </source>
</evidence>
<evidence type="ECO:0000256" key="1">
    <source>
        <dbReference type="SAM" id="MobiDB-lite"/>
    </source>
</evidence>
<organism evidence="4 5">
    <name type="scientific">Plasmodium fragile</name>
    <dbReference type="NCBI Taxonomy" id="5857"/>
    <lineage>
        <taxon>Eukaryota</taxon>
        <taxon>Sar</taxon>
        <taxon>Alveolata</taxon>
        <taxon>Apicomplexa</taxon>
        <taxon>Aconoidasida</taxon>
        <taxon>Haemosporida</taxon>
        <taxon>Plasmodiidae</taxon>
        <taxon>Plasmodium</taxon>
        <taxon>Plasmodium (Plasmodium)</taxon>
    </lineage>
</organism>
<name>A0A0D9QCT5_PLAFR</name>
<evidence type="ECO:0000313" key="5">
    <source>
        <dbReference type="Proteomes" id="UP000054561"/>
    </source>
</evidence>
<dbReference type="AlphaFoldDB" id="A0A0D9QCT5"/>
<accession>A0A0D9QCT5</accession>
<evidence type="ECO:0000259" key="3">
    <source>
        <dbReference type="Pfam" id="PF12887"/>
    </source>
</evidence>
<proteinExistence type="predicted"/>
<dbReference type="OrthoDB" id="375150at2759"/>
<dbReference type="VEuPathDB" id="PlasmoDB:AK88_05502"/>
<reference evidence="4 5" key="1">
    <citation type="submission" date="2014-03" db="EMBL/GenBank/DDBJ databases">
        <title>The Genome Sequence of Plasmodium fragile nilgiri.</title>
        <authorList>
            <consortium name="The Broad Institute Genomics Platform"/>
            <consortium name="The Broad Institute Genome Sequencing Center for Infectious Disease"/>
            <person name="Neafsey D."/>
            <person name="Duraisingh M."/>
            <person name="Young S.K."/>
            <person name="Zeng Q."/>
            <person name="Gargeya S."/>
            <person name="Abouelleil A."/>
            <person name="Alvarado L."/>
            <person name="Chapman S.B."/>
            <person name="Gainer-Dewar J."/>
            <person name="Goldberg J."/>
            <person name="Griggs A."/>
            <person name="Gujja S."/>
            <person name="Hansen M."/>
            <person name="Howarth C."/>
            <person name="Imamovic A."/>
            <person name="Larimer J."/>
            <person name="Pearson M."/>
            <person name="Poon T.W."/>
            <person name="Priest M."/>
            <person name="Roberts A."/>
            <person name="Saif S."/>
            <person name="Shea T."/>
            <person name="Sykes S."/>
            <person name="Wortman J."/>
            <person name="Nusbaum C."/>
            <person name="Birren B."/>
        </authorList>
    </citation>
    <scope>NUCLEOTIDE SEQUENCE [LARGE SCALE GENOMIC DNA]</scope>
    <source>
        <strain evidence="5">nilgiri</strain>
    </source>
</reference>
<dbReference type="OMA" id="CKCMENI"/>
<feature type="compositionally biased region" description="Basic and acidic residues" evidence="1">
    <location>
        <begin position="369"/>
        <end position="384"/>
    </location>
</feature>
<gene>
    <name evidence="4" type="ORF">AK88_05502</name>
</gene>
<dbReference type="Proteomes" id="UP000054561">
    <property type="component" value="Unassembled WGS sequence"/>
</dbReference>
<feature type="compositionally biased region" description="Low complexity" evidence="1">
    <location>
        <begin position="601"/>
        <end position="618"/>
    </location>
</feature>
<dbReference type="Pfam" id="PF12879">
    <property type="entry name" value="SICA_C"/>
    <property type="match status" value="1"/>
</dbReference>
<feature type="compositionally biased region" description="Polar residues" evidence="1">
    <location>
        <begin position="433"/>
        <end position="444"/>
    </location>
</feature>
<feature type="compositionally biased region" description="Pro residues" evidence="1">
    <location>
        <begin position="344"/>
        <end position="366"/>
    </location>
</feature>
<feature type="compositionally biased region" description="Low complexity" evidence="1">
    <location>
        <begin position="509"/>
        <end position="529"/>
    </location>
</feature>
<evidence type="ECO:0000259" key="2">
    <source>
        <dbReference type="Pfam" id="PF12879"/>
    </source>
</evidence>
<dbReference type="Pfam" id="PF12887">
    <property type="entry name" value="SICA_alpha"/>
    <property type="match status" value="1"/>
</dbReference>
<evidence type="ECO:0008006" key="6">
    <source>
        <dbReference type="Google" id="ProtNLM"/>
    </source>
</evidence>
<feature type="domain" description="Schizont-infected cell agglutination extracellular alpha" evidence="3">
    <location>
        <begin position="22"/>
        <end position="184"/>
    </location>
</feature>
<feature type="region of interest" description="Disordered" evidence="1">
    <location>
        <begin position="270"/>
        <end position="680"/>
    </location>
</feature>
<feature type="domain" description="Schizont-infected cell agglutination C-terminal" evidence="2">
    <location>
        <begin position="709"/>
        <end position="807"/>
    </location>
</feature>
<dbReference type="InterPro" id="IPR024288">
    <property type="entry name" value="SICA_C"/>
</dbReference>
<protein>
    <recommendedName>
        <fullName evidence="6">Schizont-infected cell agglutination C-terminal domain-containing protein</fullName>
    </recommendedName>
</protein>
<feature type="region of interest" description="Disordered" evidence="1">
    <location>
        <begin position="810"/>
        <end position="845"/>
    </location>
</feature>
<dbReference type="EMBL" id="KQ001779">
    <property type="protein sequence ID" value="KJP84865.1"/>
    <property type="molecule type" value="Genomic_DNA"/>
</dbReference>
<dbReference type="RefSeq" id="XP_012338527.1">
    <property type="nucleotide sequence ID" value="XM_012483104.1"/>
</dbReference>
<feature type="compositionally biased region" description="Polar residues" evidence="1">
    <location>
        <begin position="816"/>
        <end position="840"/>
    </location>
</feature>
<feature type="compositionally biased region" description="Low complexity" evidence="1">
    <location>
        <begin position="320"/>
        <end position="340"/>
    </location>
</feature>
<dbReference type="InterPro" id="IPR024290">
    <property type="entry name" value="SICA_extracell_a"/>
</dbReference>
<dbReference type="GeneID" id="24270816"/>
<sequence>MSYATLGALLANYVKTRGLVDNKEMYKKSLWNDITALLDEFAAYMDDEHLDSYAANCSNRGYTREGGGSTFFIANVGDRIMCTLMTGALYFLNGWGTQSGGSHTTDPNNAALKEYIRCAIVNIFMYILLASPCKSTMGIDNAWYTVKQMEESMGGLIKQGKCGHGVFENIQTQEFDMAKKIQAWLESNKSLTEKIGGQGIESICTKSLGELDRVTPGTHTMHDNTELREKEKEAIRKLGQQLKTIVEEVKTAVAQCAQENGACMEPIEAVSRSDPQDDASKAKVSNSVAGGKPAPDVPAGNPSAGSGVTDSGGARSLSQPQAPASPVLPAPAAGAKAKGAPGQGPGPAPAGPAPGQQPPPPQPPQSKDPAGKDERTPNNHKETETGEYTCPDDKPKNPHAAIESHVGSRVSITKGHYTPEGQASCEKIKELLRTQTSPATNSNPTHKKSEKKAADATTRQKPQDASQTPQGAPEPSSAGTVATTPVVDKSPETADPGATNTALDSGKATSTESQSPPGESGEAGPSGAVGDQGAKSDDRNNAVVDGGNDDTPPLNPSKPKPQAGNPQQNLQPTPAVPPISDCTGLRLFDTADPQCKNTQTSSSSGSGPDSSNASAGSPEGQSSSTPEDDYPFVFDNMLRTDAGSPGGGFVPLKPGIELPDRTNEHPGQNPDGSGPHAPDLTDTVLAATTPVLFFLSAVTVALLGYSLWKYFAYLAKRRRTYRTVRDVPSPPLDEEILEHLQRGEPPPDYGYKMVTQPASTSARRRRHPRVNHRTIIELHLEVLHECDEAEWENVKEDYWNIVVEEFAHDLEPDPNEYSSTSDPPTTNEGLPGTNVPSTESDGIDRCPPNEHDPDPCKCMENIQLATDTCASNDDNHDPWNCMDTIQLATDPSAPNEDDPDPWSCMETIQLATDPCRPNEEDRWNCMETIQFHAEQNAHSNPGDSTSDCIHWINWIDRNKHTLRACTTQPWFLQLKAHWNQYVRDHMVAHGTSGEHRTAATMDSKKHAWRQWVAQLHRQLSTYKAEQWFQHLLNNVEDQTVAQKAEVPREEQHLEVETVMGTEDVLRVTYVPRSQPLHQPPHMTKPLTANIWILILALVIEQCEVECRLHDRELYVDELLEQL</sequence>
<keyword evidence="5" id="KW-1185">Reference proteome</keyword>
<feature type="compositionally biased region" description="Polar residues" evidence="1">
    <location>
        <begin position="457"/>
        <end position="470"/>
    </location>
</feature>